<evidence type="ECO:0008006" key="3">
    <source>
        <dbReference type="Google" id="ProtNLM"/>
    </source>
</evidence>
<sequence length="313" mass="34742">MNRSADAVAILHADAPKVMDAINAFTAQTFRTRGGRLGSGMGSLLEALWVYHMNNVLANEGGLARKCELAWLPDHEPADFACLYRGAEWEPQGRHGELFRIEAKSMNVGVDEAKGHFTNLAKETAGHDQLLVLIWSWENLENGYSWPRIHDYFLGPSLPIIEVRDQLHLARGGTFVTGSACPDGCTRKACTHDGEPLNAAGKRERRSGPKSCKPANVEYAANFGGLVRMLKTDNGAARAIFRGLRKKDDIIHAYISFIHRHFPSEEVNQFKKIEWQAALKALGINAVNPTAAAANELLRKHVSDYQDRLRSLF</sequence>
<organism evidence="1 2">
    <name type="scientific">Tahibacter harae</name>
    <dbReference type="NCBI Taxonomy" id="2963937"/>
    <lineage>
        <taxon>Bacteria</taxon>
        <taxon>Pseudomonadati</taxon>
        <taxon>Pseudomonadota</taxon>
        <taxon>Gammaproteobacteria</taxon>
        <taxon>Lysobacterales</taxon>
        <taxon>Rhodanobacteraceae</taxon>
        <taxon>Tahibacter</taxon>
    </lineage>
</organism>
<dbReference type="RefSeq" id="WP_255912298.1">
    <property type="nucleotide sequence ID" value="NZ_JANFQO010000004.1"/>
</dbReference>
<name>A0ABT1QP85_9GAMM</name>
<gene>
    <name evidence="1" type="ORF">NM961_05205</name>
</gene>
<evidence type="ECO:0000313" key="1">
    <source>
        <dbReference type="EMBL" id="MCQ4164104.1"/>
    </source>
</evidence>
<keyword evidence="2" id="KW-1185">Reference proteome</keyword>
<protein>
    <recommendedName>
        <fullName evidence="3">Restriction endonuclease</fullName>
    </recommendedName>
</protein>
<evidence type="ECO:0000313" key="2">
    <source>
        <dbReference type="Proteomes" id="UP001165498"/>
    </source>
</evidence>
<dbReference type="Proteomes" id="UP001165498">
    <property type="component" value="Unassembled WGS sequence"/>
</dbReference>
<accession>A0ABT1QP85</accession>
<proteinExistence type="predicted"/>
<comment type="caution">
    <text evidence="1">The sequence shown here is derived from an EMBL/GenBank/DDBJ whole genome shotgun (WGS) entry which is preliminary data.</text>
</comment>
<reference evidence="1" key="1">
    <citation type="submission" date="2022-07" db="EMBL/GenBank/DDBJ databases">
        <title>Tahibacter sp., a new gammaproteobacterium isolated from the silt sample collected at pig farm.</title>
        <authorList>
            <person name="Chen H."/>
        </authorList>
    </citation>
    <scope>NUCLEOTIDE SEQUENCE</scope>
    <source>
        <strain evidence="1">P2K</strain>
    </source>
</reference>
<dbReference type="EMBL" id="JANFQO010000004">
    <property type="protein sequence ID" value="MCQ4164104.1"/>
    <property type="molecule type" value="Genomic_DNA"/>
</dbReference>